<dbReference type="EMBL" id="CP070496">
    <property type="protein sequence ID" value="QSB06688.1"/>
    <property type="molecule type" value="Genomic_DNA"/>
</dbReference>
<gene>
    <name evidence="1" type="ORF">JQS30_07280</name>
</gene>
<dbReference type="Proteomes" id="UP000662939">
    <property type="component" value="Chromosome"/>
</dbReference>
<keyword evidence="2" id="KW-1185">Reference proteome</keyword>
<name>A0A895XYK0_9ACTN</name>
<proteinExistence type="predicted"/>
<evidence type="ECO:0000313" key="1">
    <source>
        <dbReference type="EMBL" id="QSB06688.1"/>
    </source>
</evidence>
<evidence type="ECO:0000313" key="2">
    <source>
        <dbReference type="Proteomes" id="UP000662939"/>
    </source>
</evidence>
<dbReference type="SUPFAM" id="SSF56235">
    <property type="entry name" value="N-terminal nucleophile aminohydrolases (Ntn hydrolases)"/>
    <property type="match status" value="1"/>
</dbReference>
<dbReference type="PANTHER" id="PTHR39328:SF1">
    <property type="entry name" value="BLL2871 PROTEIN"/>
    <property type="match status" value="1"/>
</dbReference>
<dbReference type="RefSeq" id="WP_213172699.1">
    <property type="nucleotide sequence ID" value="NZ_CP070496.1"/>
</dbReference>
<dbReference type="AlphaFoldDB" id="A0A895XYK0"/>
<dbReference type="Pfam" id="PF06267">
    <property type="entry name" value="DUF1028"/>
    <property type="match status" value="1"/>
</dbReference>
<dbReference type="PANTHER" id="PTHR39328">
    <property type="entry name" value="BLL2871 PROTEIN"/>
    <property type="match status" value="1"/>
</dbReference>
<reference evidence="1" key="1">
    <citation type="submission" date="2021-02" db="EMBL/GenBank/DDBJ databases">
        <title>Natronoglycomyces albus gen. nov., sp. nov, a haloalkaliphilic actinobacterium from a soda solonchak soil.</title>
        <authorList>
            <person name="Sorokin D.Y."/>
            <person name="Khijniak T.V."/>
            <person name="Zakharycheva A.P."/>
            <person name="Boueva O.V."/>
            <person name="Ariskina E.V."/>
            <person name="Hahnke R.L."/>
            <person name="Bunk B."/>
            <person name="Sproer C."/>
            <person name="Schumann P."/>
            <person name="Evtushenko L.I."/>
            <person name="Kublanov I.V."/>
        </authorList>
    </citation>
    <scope>NUCLEOTIDE SEQUENCE</scope>
    <source>
        <strain evidence="1">DSM 106290</strain>
    </source>
</reference>
<organism evidence="1 2">
    <name type="scientific">Natronoglycomyces albus</name>
    <dbReference type="NCBI Taxonomy" id="2811108"/>
    <lineage>
        <taxon>Bacteria</taxon>
        <taxon>Bacillati</taxon>
        <taxon>Actinomycetota</taxon>
        <taxon>Actinomycetes</taxon>
        <taxon>Glycomycetales</taxon>
        <taxon>Glycomycetaceae</taxon>
        <taxon>Natronoglycomyces</taxon>
    </lineage>
</organism>
<sequence>MTFSFVARSEDGQLYGVAVASKFLAAGAIAPAAEANIGALSSQAFPNLNYRWQVLEFLRSGVSPADAVKGVTAADELRDQRQLGVVGPTGPGVAYTGSETQPWSGHRVGDGYAAQGNILVGPAVVDDMVTAWKEHRQLPFAERMVAALTAGDDAGGDRRGKQCASLLVVGPNASYFQHDDVAIDLRVDDHTDPVGELSRLLKLHRETFVS</sequence>
<dbReference type="Gene3D" id="3.60.20.10">
    <property type="entry name" value="Glutamine Phosphoribosylpyrophosphate, subunit 1, domain 1"/>
    <property type="match status" value="1"/>
</dbReference>
<dbReference type="InterPro" id="IPR010430">
    <property type="entry name" value="DUF1028"/>
</dbReference>
<dbReference type="InterPro" id="IPR029055">
    <property type="entry name" value="Ntn_hydrolases_N"/>
</dbReference>
<accession>A0A895XYK0</accession>
<protein>
    <submittedName>
        <fullName evidence="1">DUF1028 domain-containing protein</fullName>
    </submittedName>
</protein>
<dbReference type="KEGG" id="nav:JQS30_07280"/>